<reference evidence="2 3" key="1">
    <citation type="journal article" date="2003" name="Int. J. Syst. Evol. Microbiol.">
        <title>Virgibacillus carmonensis sp. nov., Virgibacillus necropolis sp. nov. and Virgibacillus picturae sp. nov., three novel species isolated from deteriorated mural paintings, transfer of the species of the genus salibacillus to Virgibacillus, as Virgibacillus marismortui comb. nov. and Virgibacillus salexigens comb. nov., and emended description of the genus Virgibacillus.</title>
        <authorList>
            <person name="Heyrman J."/>
            <person name="Logan N.A."/>
            <person name="Busse H.J."/>
            <person name="Balcaen A."/>
            <person name="Lebbe L."/>
            <person name="Rodriguez-Diaz M."/>
            <person name="Swings J."/>
            <person name="De Vos P."/>
        </authorList>
    </citation>
    <scope>NUCLEOTIDE SEQUENCE [LARGE SCALE GENOMIC DNA]</scope>
    <source>
        <strain evidence="2 3">LMG 19488</strain>
    </source>
</reference>
<protein>
    <recommendedName>
        <fullName evidence="4">Spore coat protein CotO</fullName>
    </recommendedName>
</protein>
<proteinExistence type="predicted"/>
<evidence type="ECO:0000256" key="1">
    <source>
        <dbReference type="SAM" id="MobiDB-lite"/>
    </source>
</evidence>
<feature type="compositionally biased region" description="Basic and acidic residues" evidence="1">
    <location>
        <begin position="66"/>
        <end position="97"/>
    </location>
</feature>
<dbReference type="InterPro" id="IPR025439">
    <property type="entry name" value="Spore_coat_CotO"/>
</dbReference>
<dbReference type="Pfam" id="PF14153">
    <property type="entry name" value="Spore_coat_CotO"/>
    <property type="match status" value="1"/>
</dbReference>
<dbReference type="AlphaFoldDB" id="A0A221MFR6"/>
<keyword evidence="3" id="KW-1185">Reference proteome</keyword>
<dbReference type="KEGG" id="vne:CFK40_16475"/>
<sequence>MKGDHCMAKQKKFAKTPLLYINQPDISKPKAPMQSNYATPKKSKAQEPQKEQEPPKAQKTYNRPPKRNDFSKMLKSKPENKPENKAEEKAKKPKDTSKEDEEQSKLPPSDKKFNELTIKEKIEYFISKPKHLPTMKCEVKTEERSFRGTIHGLENDHVLMQVGRRSSTTEIAIKSIKNIRLVGF</sequence>
<evidence type="ECO:0008006" key="4">
    <source>
        <dbReference type="Google" id="ProtNLM"/>
    </source>
</evidence>
<accession>A0A221MFR6</accession>
<dbReference type="Proteomes" id="UP000204391">
    <property type="component" value="Chromosome"/>
</dbReference>
<feature type="region of interest" description="Disordered" evidence="1">
    <location>
        <begin position="1"/>
        <end position="113"/>
    </location>
</feature>
<feature type="compositionally biased region" description="Basic and acidic residues" evidence="1">
    <location>
        <begin position="44"/>
        <end position="56"/>
    </location>
</feature>
<evidence type="ECO:0000313" key="2">
    <source>
        <dbReference type="EMBL" id="ASN06497.1"/>
    </source>
</evidence>
<dbReference type="EMBL" id="CP022437">
    <property type="protein sequence ID" value="ASN06497.1"/>
    <property type="molecule type" value="Genomic_DNA"/>
</dbReference>
<name>A0A221MFR6_9BACI</name>
<gene>
    <name evidence="2" type="ORF">CFK40_16475</name>
</gene>
<organism evidence="2 3">
    <name type="scientific">Virgibacillus necropolis</name>
    <dbReference type="NCBI Taxonomy" id="163877"/>
    <lineage>
        <taxon>Bacteria</taxon>
        <taxon>Bacillati</taxon>
        <taxon>Bacillota</taxon>
        <taxon>Bacilli</taxon>
        <taxon>Bacillales</taxon>
        <taxon>Bacillaceae</taxon>
        <taxon>Virgibacillus</taxon>
    </lineage>
</organism>
<evidence type="ECO:0000313" key="3">
    <source>
        <dbReference type="Proteomes" id="UP000204391"/>
    </source>
</evidence>